<reference evidence="2 3" key="1">
    <citation type="journal article" date="2023" name="J. Hered.">
        <title>Chromosome-level genome of the wood stork (Mycteria americana) provides insight into avian chromosome evolution.</title>
        <authorList>
            <person name="Flamio R. Jr."/>
            <person name="Ramstad K.M."/>
        </authorList>
    </citation>
    <scope>NUCLEOTIDE SEQUENCE [LARGE SCALE GENOMIC DNA]</scope>
    <source>
        <strain evidence="2">JAX WOST 10</strain>
    </source>
</reference>
<protein>
    <submittedName>
        <fullName evidence="2">Uncharacterized protein</fullName>
    </submittedName>
</protein>
<dbReference type="Proteomes" id="UP001333110">
    <property type="component" value="Unassembled WGS sequence"/>
</dbReference>
<comment type="caution">
    <text evidence="2">The sequence shown here is derived from an EMBL/GenBank/DDBJ whole genome shotgun (WGS) entry which is preliminary data.</text>
</comment>
<evidence type="ECO:0000313" key="3">
    <source>
        <dbReference type="Proteomes" id="UP001333110"/>
    </source>
</evidence>
<keyword evidence="3" id="KW-1185">Reference proteome</keyword>
<evidence type="ECO:0000313" key="2">
    <source>
        <dbReference type="EMBL" id="KAK4832999.1"/>
    </source>
</evidence>
<organism evidence="2 3">
    <name type="scientific">Mycteria americana</name>
    <name type="common">Wood stork</name>
    <dbReference type="NCBI Taxonomy" id="33587"/>
    <lineage>
        <taxon>Eukaryota</taxon>
        <taxon>Metazoa</taxon>
        <taxon>Chordata</taxon>
        <taxon>Craniata</taxon>
        <taxon>Vertebrata</taxon>
        <taxon>Euteleostomi</taxon>
        <taxon>Archelosauria</taxon>
        <taxon>Archosauria</taxon>
        <taxon>Dinosauria</taxon>
        <taxon>Saurischia</taxon>
        <taxon>Theropoda</taxon>
        <taxon>Coelurosauria</taxon>
        <taxon>Aves</taxon>
        <taxon>Neognathae</taxon>
        <taxon>Neoaves</taxon>
        <taxon>Aequornithes</taxon>
        <taxon>Ciconiiformes</taxon>
        <taxon>Ciconiidae</taxon>
        <taxon>Mycteria</taxon>
    </lineage>
</organism>
<accession>A0AAN7S5L7</accession>
<evidence type="ECO:0000256" key="1">
    <source>
        <dbReference type="SAM" id="MobiDB-lite"/>
    </source>
</evidence>
<gene>
    <name evidence="2" type="ORF">QYF61_027023</name>
</gene>
<feature type="region of interest" description="Disordered" evidence="1">
    <location>
        <begin position="316"/>
        <end position="344"/>
    </location>
</feature>
<proteinExistence type="predicted"/>
<name>A0AAN7S5L7_MYCAM</name>
<sequence>MKTTKGLESASYVERLRELRLFSLQKRRVRGIFSMYIKYLKGRCKEDRARLFPVVPSERTRVRGPKLNTGFKVRPHQCRVQGDNHFPSPAGHTISDTNQDAVGCLGHLGTLLAHIQVAVNQHPQVLFHRAAFQPLFPKPVALHGVVVTQVQDLALGLVEPHTIDPSPLIQPVQERYSTPLIIFVALLWTRSIQVHVFLVLGPQSWMQYSRVAVNPFIPQFVLIPGAALTQVQDPALGLVELHEVHKGPLLKPMKVPLDCISSLKHINCSAQLDVIHLGQITFNYFDVDFCTAKQSQQSALQDPMIICQSPANRELSIKEPMPASSKREPSLAKSEPISDGGSASAITYLRRGKKTLHNSNCIRRKE</sequence>
<dbReference type="AlphaFoldDB" id="A0AAN7S5L7"/>
<dbReference type="EMBL" id="JAUNZN010000001">
    <property type="protein sequence ID" value="KAK4832999.1"/>
    <property type="molecule type" value="Genomic_DNA"/>
</dbReference>